<dbReference type="STRING" id="638303.Thal_0227"/>
<feature type="transmembrane region" description="Helical" evidence="16">
    <location>
        <begin position="586"/>
        <end position="606"/>
    </location>
</feature>
<keyword evidence="4 16" id="KW-0410">Iron transport</keyword>
<gene>
    <name evidence="18" type="ordered locus">Thal_0227</name>
</gene>
<evidence type="ECO:0000256" key="1">
    <source>
        <dbReference type="ARBA" id="ARBA00004429"/>
    </source>
</evidence>
<feature type="transmembrane region" description="Helical" evidence="16">
    <location>
        <begin position="446"/>
        <end position="465"/>
    </location>
</feature>
<dbReference type="AlphaFoldDB" id="D3SNX5"/>
<evidence type="ECO:0000256" key="12">
    <source>
        <dbReference type="ARBA" id="ARBA00023136"/>
    </source>
</evidence>
<dbReference type="InterPro" id="IPR006073">
    <property type="entry name" value="GTP-bd"/>
</dbReference>
<evidence type="ECO:0000256" key="8">
    <source>
        <dbReference type="ARBA" id="ARBA00022989"/>
    </source>
</evidence>
<feature type="binding site" evidence="14">
    <location>
        <begin position="10"/>
        <end position="17"/>
    </location>
    <ligand>
        <name>GTP</name>
        <dbReference type="ChEBI" id="CHEBI:37565"/>
        <label>1</label>
    </ligand>
</feature>
<keyword evidence="12 16" id="KW-0472">Membrane</keyword>
<dbReference type="KEGG" id="tal:Thal_0227"/>
<dbReference type="HOGENOM" id="CLU_013350_3_2_0"/>
<dbReference type="EMBL" id="CP001931">
    <property type="protein sequence ID" value="ADC88862.1"/>
    <property type="molecule type" value="Genomic_DNA"/>
</dbReference>
<dbReference type="Pfam" id="PF07670">
    <property type="entry name" value="Gate"/>
    <property type="match status" value="2"/>
</dbReference>
<keyword evidence="15" id="KW-0460">Magnesium</keyword>
<reference evidence="19" key="1">
    <citation type="journal article" date="2010" name="Stand. Genomic Sci.">
        <title>Complete genome sequence of Thermocrinis albus type strain (HI 11/12T).</title>
        <authorList>
            <person name="Wirth R."/>
            <person name="Sikorski J."/>
            <person name="Brambilla E."/>
            <person name="Misra M."/>
            <person name="Lapidus A."/>
            <person name="Copeland A."/>
            <person name="Nolan M."/>
            <person name="Lucas S."/>
            <person name="Chen F."/>
            <person name="Tice H."/>
            <person name="Cheng J.F."/>
            <person name="Han C."/>
            <person name="Detter J.C."/>
            <person name="Tapia R."/>
            <person name="Bruce D."/>
            <person name="Goodwin L."/>
            <person name="Pitluck S."/>
            <person name="Pati A."/>
            <person name="Anderson I."/>
            <person name="Ivanova N."/>
            <person name="Mavromatis K."/>
            <person name="Mikhailova N."/>
            <person name="Chen A."/>
            <person name="Palaniappan K."/>
            <person name="Bilek Y."/>
            <person name="Hader T."/>
            <person name="Land M."/>
            <person name="Hauser L."/>
            <person name="Chang Y.J."/>
            <person name="Jeffries C.D."/>
            <person name="Tindall B.J."/>
            <person name="Rohde M."/>
            <person name="Goker M."/>
            <person name="Bristow J."/>
            <person name="Eisen J.A."/>
            <person name="Markowitz V."/>
            <person name="Hugenholtz P."/>
            <person name="Kyrpides N.C."/>
            <person name="Klenk H.P."/>
        </authorList>
    </citation>
    <scope>NUCLEOTIDE SEQUENCE [LARGE SCALE GENOMIC DNA]</scope>
    <source>
        <strain evidence="19">DSM 14484 / JCM 11386 / HI 11/12</strain>
    </source>
</reference>
<name>D3SNX5_THEAH</name>
<dbReference type="InterPro" id="IPR050860">
    <property type="entry name" value="FeoB_GTPase"/>
</dbReference>
<feature type="transmembrane region" description="Helical" evidence="16">
    <location>
        <begin position="387"/>
        <end position="408"/>
    </location>
</feature>
<evidence type="ECO:0000256" key="5">
    <source>
        <dbReference type="ARBA" id="ARBA00022519"/>
    </source>
</evidence>
<dbReference type="RefSeq" id="WP_012991269.1">
    <property type="nucleotide sequence ID" value="NC_013894.1"/>
</dbReference>
<proteinExistence type="inferred from homology"/>
<evidence type="ECO:0000256" key="16">
    <source>
        <dbReference type="RuleBase" id="RU362098"/>
    </source>
</evidence>
<comment type="function">
    <text evidence="16">Probable transporter of a GTP-driven Fe(2+) uptake system.</text>
</comment>
<dbReference type="InterPro" id="IPR005225">
    <property type="entry name" value="Small_GTP-bd"/>
</dbReference>
<dbReference type="GO" id="GO:0015093">
    <property type="term" value="F:ferrous iron transmembrane transporter activity"/>
    <property type="evidence" value="ECO:0007669"/>
    <property type="project" value="UniProtKB-UniRule"/>
</dbReference>
<evidence type="ECO:0000256" key="13">
    <source>
        <dbReference type="NCBIfam" id="TIGR00437"/>
    </source>
</evidence>
<evidence type="ECO:0000313" key="18">
    <source>
        <dbReference type="EMBL" id="ADC88862.1"/>
    </source>
</evidence>
<dbReference type="CDD" id="cd01879">
    <property type="entry name" value="FeoB"/>
    <property type="match status" value="1"/>
</dbReference>
<keyword evidence="8 16" id="KW-1133">Transmembrane helix</keyword>
<dbReference type="Pfam" id="PF07664">
    <property type="entry name" value="FeoB_C"/>
    <property type="match status" value="1"/>
</dbReference>
<dbReference type="PANTHER" id="PTHR43185">
    <property type="entry name" value="FERROUS IRON TRANSPORT PROTEIN B"/>
    <property type="match status" value="1"/>
</dbReference>
<dbReference type="Proteomes" id="UP000002043">
    <property type="component" value="Chromosome"/>
</dbReference>
<evidence type="ECO:0000259" key="17">
    <source>
        <dbReference type="PROSITE" id="PS51711"/>
    </source>
</evidence>
<dbReference type="SUPFAM" id="SSF52540">
    <property type="entry name" value="P-loop containing nucleoside triphosphate hydrolases"/>
    <property type="match status" value="1"/>
</dbReference>
<accession>D3SNX5</accession>
<keyword evidence="2 16" id="KW-0813">Transport</keyword>
<feature type="binding site" evidence="14">
    <location>
        <begin position="56"/>
        <end position="59"/>
    </location>
    <ligand>
        <name>GTP</name>
        <dbReference type="ChEBI" id="CHEBI:37565"/>
        <label>3</label>
    </ligand>
</feature>
<evidence type="ECO:0000313" key="19">
    <source>
        <dbReference type="Proteomes" id="UP000002043"/>
    </source>
</evidence>
<dbReference type="PANTHER" id="PTHR43185:SF1">
    <property type="entry name" value="FE(2+) TRANSPORTER FEOB"/>
    <property type="match status" value="1"/>
</dbReference>
<dbReference type="InterPro" id="IPR011640">
    <property type="entry name" value="Fe2_transport_prot_B_C"/>
</dbReference>
<dbReference type="InterPro" id="IPR027417">
    <property type="entry name" value="P-loop_NTPase"/>
</dbReference>
<feature type="domain" description="FeoB-type G" evidence="17">
    <location>
        <begin position="3"/>
        <end position="165"/>
    </location>
</feature>
<keyword evidence="5" id="KW-0997">Cell inner membrane</keyword>
<feature type="binding site" evidence="14">
    <location>
        <begin position="116"/>
        <end position="119"/>
    </location>
    <ligand>
        <name>GTP</name>
        <dbReference type="ChEBI" id="CHEBI:37565"/>
        <label>4</label>
    </ligand>
</feature>
<comment type="similarity">
    <text evidence="16">Belongs to the TRAFAC class TrmE-Era-EngA-EngB-Septin-like GTPase superfamily. FeoB GTPase (TC 9.A.8) family.</text>
</comment>
<feature type="transmembrane region" description="Helical" evidence="16">
    <location>
        <begin position="278"/>
        <end position="303"/>
    </location>
</feature>
<dbReference type="InterPro" id="IPR003373">
    <property type="entry name" value="Fe2_transport_prot-B"/>
</dbReference>
<evidence type="ECO:0000256" key="9">
    <source>
        <dbReference type="ARBA" id="ARBA00023004"/>
    </source>
</evidence>
<dbReference type="NCBIfam" id="TIGR00437">
    <property type="entry name" value="feoB"/>
    <property type="match status" value="1"/>
</dbReference>
<dbReference type="InterPro" id="IPR011642">
    <property type="entry name" value="Gate_dom"/>
</dbReference>
<feature type="transmembrane region" description="Helical" evidence="16">
    <location>
        <begin position="217"/>
        <end position="240"/>
    </location>
</feature>
<feature type="binding site" evidence="15">
    <location>
        <position position="25"/>
    </location>
    <ligand>
        <name>Mg(2+)</name>
        <dbReference type="ChEBI" id="CHEBI:18420"/>
        <label>2</label>
    </ligand>
</feature>
<protein>
    <recommendedName>
        <fullName evidence="13 16">Ferrous iron transport protein B</fullName>
    </recommendedName>
</protein>
<evidence type="ECO:0000256" key="6">
    <source>
        <dbReference type="ARBA" id="ARBA00022692"/>
    </source>
</evidence>
<evidence type="ECO:0000256" key="3">
    <source>
        <dbReference type="ARBA" id="ARBA00022475"/>
    </source>
</evidence>
<dbReference type="GO" id="GO:0005525">
    <property type="term" value="F:GTP binding"/>
    <property type="evidence" value="ECO:0007669"/>
    <property type="project" value="UniProtKB-KW"/>
</dbReference>
<feature type="transmembrane region" description="Helical" evidence="16">
    <location>
        <begin position="618"/>
        <end position="637"/>
    </location>
</feature>
<keyword evidence="15" id="KW-0479">Metal-binding</keyword>
<evidence type="ECO:0000256" key="15">
    <source>
        <dbReference type="PIRSR" id="PIRSR603373-2"/>
    </source>
</evidence>
<dbReference type="FunFam" id="3.40.50.300:FF:000426">
    <property type="entry name" value="Ferrous iron transport protein B"/>
    <property type="match status" value="1"/>
</dbReference>
<dbReference type="PRINTS" id="PR00326">
    <property type="entry name" value="GTP1OBG"/>
</dbReference>
<dbReference type="InterPro" id="IPR030389">
    <property type="entry name" value="G_FEOB_dom"/>
</dbReference>
<keyword evidence="3" id="KW-1003">Cell membrane</keyword>
<evidence type="ECO:0000256" key="7">
    <source>
        <dbReference type="ARBA" id="ARBA00022741"/>
    </source>
</evidence>
<feature type="binding site" evidence="14">
    <location>
        <begin position="35"/>
        <end position="39"/>
    </location>
    <ligand>
        <name>GTP</name>
        <dbReference type="ChEBI" id="CHEBI:37565"/>
        <label>2</label>
    </ligand>
</feature>
<evidence type="ECO:0000256" key="2">
    <source>
        <dbReference type="ARBA" id="ARBA00022448"/>
    </source>
</evidence>
<feature type="transmembrane region" description="Helical" evidence="16">
    <location>
        <begin position="358"/>
        <end position="381"/>
    </location>
</feature>
<evidence type="ECO:0000256" key="4">
    <source>
        <dbReference type="ARBA" id="ARBA00022496"/>
    </source>
</evidence>
<feature type="binding site" evidence="15">
    <location>
        <position position="21"/>
    </location>
    <ligand>
        <name>Mg(2+)</name>
        <dbReference type="ChEBI" id="CHEBI:18420"/>
        <label>2</label>
    </ligand>
</feature>
<dbReference type="eggNOG" id="COG0370">
    <property type="taxonomic scope" value="Bacteria"/>
</dbReference>
<dbReference type="Pfam" id="PF02421">
    <property type="entry name" value="FeoB_N"/>
    <property type="match status" value="1"/>
</dbReference>
<evidence type="ECO:0000256" key="10">
    <source>
        <dbReference type="ARBA" id="ARBA00023065"/>
    </source>
</evidence>
<dbReference type="GO" id="GO:0046872">
    <property type="term" value="F:metal ion binding"/>
    <property type="evidence" value="ECO:0007669"/>
    <property type="project" value="UniProtKB-KW"/>
</dbReference>
<feature type="transmembrane region" description="Helical" evidence="16">
    <location>
        <begin position="323"/>
        <end position="346"/>
    </location>
</feature>
<dbReference type="GO" id="GO:0005886">
    <property type="term" value="C:plasma membrane"/>
    <property type="evidence" value="ECO:0007669"/>
    <property type="project" value="UniProtKB-SubCell"/>
</dbReference>
<sequence length="643" mass="72066">MKKVLVALVGNPNVGKTSLLNHIAGTTLRVGNWPGVTVEKREGKIFYGDYEITFVDLPGIYTLEPVSEDEQIAYHFLKEEKVDLIINVIEAPNMERDLFLTAQLMELGKPMVIALNMWDEALRLGIDIDTSRMQELLGLPVVKTNGRKGEGVKDLLEAVVRAIESDLRPFPLPYLRTPLQDQELRDRRLGFAHGLYTEVVKRRSTVSQDITEALDRIVLHPVMGPVFFVFVMFLLFKVAFDVSSPFMDWLDGFFQNFLGPLVKRYVGNGFWGSFLSEAVVGGVGFVLTFVPLIASLFFLLSFLEFSGYIPRVAFLTDRFMHRIGLHGKGVIPLLLGFGCNVPAVLATRTLDTKRDKMLVLAMIPFMSCPARLVVFSFFATLFFPSPVLVMLGLYLMGVMTAIVTGFVLKKLVYTGSLTHFVMELPPYRLPTLKLLLRITWVHVKDFLYRAGTLILAVAVVVWSLLHLPVGVSKVEDSVAAHIGKVLLPIFEPMGIHDWRITTSLIPAFMAREVVLGSMATIYAVEEESRELEDPWKALEEQGVALLSAFKEAGRNLLSPVPKVFEVKEEHSPLRQAVSRVMDPPTALAFMVFMLLYMSCLGTFSVLKREAGGRFALLFLAYSFLIAWMAGVGIYRLWSILLSL</sequence>
<dbReference type="Gene3D" id="3.40.50.300">
    <property type="entry name" value="P-loop containing nucleotide triphosphate hydrolases"/>
    <property type="match status" value="1"/>
</dbReference>
<dbReference type="OrthoDB" id="9809127at2"/>
<dbReference type="PROSITE" id="PS51711">
    <property type="entry name" value="G_FEOB"/>
    <property type="match status" value="1"/>
</dbReference>
<organism evidence="18 19">
    <name type="scientific">Thermocrinis albus (strain DSM 14484 / JCM 11386 / HI 11/12)</name>
    <dbReference type="NCBI Taxonomy" id="638303"/>
    <lineage>
        <taxon>Bacteria</taxon>
        <taxon>Pseudomonadati</taxon>
        <taxon>Aquificota</taxon>
        <taxon>Aquificia</taxon>
        <taxon>Aquificales</taxon>
        <taxon>Aquificaceae</taxon>
        <taxon>Thermocrinis</taxon>
    </lineage>
</organism>
<dbReference type="NCBIfam" id="TIGR00231">
    <property type="entry name" value="small_GTP"/>
    <property type="match status" value="1"/>
</dbReference>
<keyword evidence="11 14" id="KW-0342">GTP-binding</keyword>
<keyword evidence="10" id="KW-0406">Ion transport</keyword>
<keyword evidence="6 16" id="KW-0812">Transmembrane</keyword>
<keyword evidence="7 14" id="KW-0547">Nucleotide-binding</keyword>
<evidence type="ECO:0000256" key="14">
    <source>
        <dbReference type="PIRSR" id="PIRSR603373-1"/>
    </source>
</evidence>
<keyword evidence="19" id="KW-1185">Reference proteome</keyword>
<evidence type="ECO:0000256" key="11">
    <source>
        <dbReference type="ARBA" id="ARBA00023134"/>
    </source>
</evidence>
<comment type="subcellular location">
    <subcellularLocation>
        <location evidence="1 16">Cell inner membrane</location>
        <topology evidence="1 16">Multi-pass membrane protein</topology>
    </subcellularLocation>
</comment>
<keyword evidence="9 16" id="KW-0408">Iron</keyword>